<comment type="function">
    <text evidence="8">Catalyzes the deamination of adenosine to inosine at the wobble position 34 of tRNA(Arg2).</text>
</comment>
<feature type="binding site" evidence="8">
    <location>
        <position position="90"/>
    </location>
    <ligand>
        <name>Zn(2+)</name>
        <dbReference type="ChEBI" id="CHEBI:29105"/>
        <note>catalytic</note>
    </ligand>
</feature>
<proteinExistence type="inferred from homology"/>
<dbReference type="GO" id="GO:0052717">
    <property type="term" value="F:tRNA-specific adenosine-34 deaminase activity"/>
    <property type="evidence" value="ECO:0007669"/>
    <property type="project" value="UniProtKB-UniRule"/>
</dbReference>
<comment type="cofactor">
    <cofactor evidence="8">
        <name>Zn(2+)</name>
        <dbReference type="ChEBI" id="CHEBI:29105"/>
    </cofactor>
    <text evidence="8">Binds 1 zinc ion per subunit.</text>
</comment>
<feature type="active site" description="Proton donor" evidence="8">
    <location>
        <position position="59"/>
    </location>
</feature>
<evidence type="ECO:0000313" key="11">
    <source>
        <dbReference type="Proteomes" id="UP000238949"/>
    </source>
</evidence>
<sequence>MSEQVSQDEHWMRYALSLAAKAEAMNEIPVGAVVVAEDQIIGEGYNTPIVDHDPSAHAEMKAIRMAARTIENYRVINATLYVTLEPCPMCAGLLVHSRINRLVFGAFDAKTGAAGSVMQLCQHPQLNHQLEISGGVLADECGGIISEFFKRRRAEKKAAKAVG</sequence>
<evidence type="ECO:0000313" key="10">
    <source>
        <dbReference type="EMBL" id="PRO73037.1"/>
    </source>
</evidence>
<keyword evidence="6 8" id="KW-0862">Zinc</keyword>
<evidence type="ECO:0000256" key="8">
    <source>
        <dbReference type="HAMAP-Rule" id="MF_00972"/>
    </source>
</evidence>
<dbReference type="CDD" id="cd01285">
    <property type="entry name" value="nucleoside_deaminase"/>
    <property type="match status" value="1"/>
</dbReference>
<evidence type="ECO:0000256" key="5">
    <source>
        <dbReference type="ARBA" id="ARBA00022801"/>
    </source>
</evidence>
<comment type="caution">
    <text evidence="10">The sequence shown here is derived from an EMBL/GenBank/DDBJ whole genome shotgun (WGS) entry which is preliminary data.</text>
</comment>
<comment type="subunit">
    <text evidence="2 8">Homodimer.</text>
</comment>
<gene>
    <name evidence="8" type="primary">tadA</name>
    <name evidence="10" type="ORF">C6Y40_13635</name>
</gene>
<dbReference type="FunFam" id="3.40.140.10:FF:000005">
    <property type="entry name" value="tRNA-specific adenosine deaminase"/>
    <property type="match status" value="1"/>
</dbReference>
<evidence type="ECO:0000259" key="9">
    <source>
        <dbReference type="PROSITE" id="PS51747"/>
    </source>
</evidence>
<dbReference type="InterPro" id="IPR028883">
    <property type="entry name" value="tRNA_aden_deaminase"/>
</dbReference>
<name>A0A2S9V986_9ALTE</name>
<comment type="similarity">
    <text evidence="1">Belongs to the cytidine and deoxycytidylate deaminase family. ADAT2 subfamily.</text>
</comment>
<dbReference type="GO" id="GO:0002100">
    <property type="term" value="P:tRNA wobble adenosine to inosine editing"/>
    <property type="evidence" value="ECO:0007669"/>
    <property type="project" value="UniProtKB-UniRule"/>
</dbReference>
<dbReference type="SUPFAM" id="SSF53927">
    <property type="entry name" value="Cytidine deaminase-like"/>
    <property type="match status" value="1"/>
</dbReference>
<dbReference type="EMBL" id="PVNP01000147">
    <property type="protein sequence ID" value="PRO73037.1"/>
    <property type="molecule type" value="Genomic_DNA"/>
</dbReference>
<keyword evidence="4 8" id="KW-0479">Metal-binding</keyword>
<dbReference type="OrthoDB" id="9802676at2"/>
<dbReference type="InterPro" id="IPR016193">
    <property type="entry name" value="Cytidine_deaminase-like"/>
</dbReference>
<dbReference type="InterPro" id="IPR016192">
    <property type="entry name" value="APOBEC/CMP_deaminase_Zn-bd"/>
</dbReference>
<dbReference type="RefSeq" id="WP_105935081.1">
    <property type="nucleotide sequence ID" value="NZ_PVNP01000147.1"/>
</dbReference>
<dbReference type="Gene3D" id="3.40.140.10">
    <property type="entry name" value="Cytidine Deaminase, domain 2"/>
    <property type="match status" value="1"/>
</dbReference>
<feature type="domain" description="CMP/dCMP-type deaminase" evidence="9">
    <location>
        <begin position="6"/>
        <end position="117"/>
    </location>
</feature>
<comment type="catalytic activity">
    <reaction evidence="7 8">
        <text>adenosine(34) in tRNA + H2O + H(+) = inosine(34) in tRNA + NH4(+)</text>
        <dbReference type="Rhea" id="RHEA:43168"/>
        <dbReference type="Rhea" id="RHEA-COMP:10373"/>
        <dbReference type="Rhea" id="RHEA-COMP:10374"/>
        <dbReference type="ChEBI" id="CHEBI:15377"/>
        <dbReference type="ChEBI" id="CHEBI:15378"/>
        <dbReference type="ChEBI" id="CHEBI:28938"/>
        <dbReference type="ChEBI" id="CHEBI:74411"/>
        <dbReference type="ChEBI" id="CHEBI:82852"/>
        <dbReference type="EC" id="3.5.4.33"/>
    </reaction>
</comment>
<dbReference type="Proteomes" id="UP000238949">
    <property type="component" value="Unassembled WGS sequence"/>
</dbReference>
<evidence type="ECO:0000256" key="1">
    <source>
        <dbReference type="ARBA" id="ARBA00010669"/>
    </source>
</evidence>
<organism evidence="10 11">
    <name type="scientific">Alteromonas alba</name>
    <dbReference type="NCBI Taxonomy" id="2079529"/>
    <lineage>
        <taxon>Bacteria</taxon>
        <taxon>Pseudomonadati</taxon>
        <taxon>Pseudomonadota</taxon>
        <taxon>Gammaproteobacteria</taxon>
        <taxon>Alteromonadales</taxon>
        <taxon>Alteromonadaceae</taxon>
        <taxon>Alteromonas/Salinimonas group</taxon>
        <taxon>Alteromonas</taxon>
    </lineage>
</organism>
<evidence type="ECO:0000256" key="4">
    <source>
        <dbReference type="ARBA" id="ARBA00022723"/>
    </source>
</evidence>
<accession>A0A2S9V986</accession>
<dbReference type="HAMAP" id="MF_00972">
    <property type="entry name" value="tRNA_aden_deaminase"/>
    <property type="match status" value="1"/>
</dbReference>
<dbReference type="InterPro" id="IPR002125">
    <property type="entry name" value="CMP_dCMP_dom"/>
</dbReference>
<evidence type="ECO:0000256" key="6">
    <source>
        <dbReference type="ARBA" id="ARBA00022833"/>
    </source>
</evidence>
<dbReference type="PANTHER" id="PTHR11079:SF202">
    <property type="entry name" value="TRNA-SPECIFIC ADENOSINE DEAMINASE"/>
    <property type="match status" value="1"/>
</dbReference>
<evidence type="ECO:0000256" key="3">
    <source>
        <dbReference type="ARBA" id="ARBA00022694"/>
    </source>
</evidence>
<dbReference type="EC" id="3.5.4.33" evidence="8"/>
<dbReference type="Pfam" id="PF00383">
    <property type="entry name" value="dCMP_cyt_deam_1"/>
    <property type="match status" value="1"/>
</dbReference>
<dbReference type="PROSITE" id="PS51747">
    <property type="entry name" value="CYT_DCMP_DEAMINASES_2"/>
    <property type="match status" value="1"/>
</dbReference>
<dbReference type="PROSITE" id="PS00903">
    <property type="entry name" value="CYT_DCMP_DEAMINASES_1"/>
    <property type="match status" value="1"/>
</dbReference>
<evidence type="ECO:0000256" key="2">
    <source>
        <dbReference type="ARBA" id="ARBA00011738"/>
    </source>
</evidence>
<keyword evidence="11" id="KW-1185">Reference proteome</keyword>
<dbReference type="GO" id="GO:0008270">
    <property type="term" value="F:zinc ion binding"/>
    <property type="evidence" value="ECO:0007669"/>
    <property type="project" value="UniProtKB-UniRule"/>
</dbReference>
<evidence type="ECO:0000256" key="7">
    <source>
        <dbReference type="ARBA" id="ARBA00048045"/>
    </source>
</evidence>
<dbReference type="PANTHER" id="PTHR11079">
    <property type="entry name" value="CYTOSINE DEAMINASE FAMILY MEMBER"/>
    <property type="match status" value="1"/>
</dbReference>
<protein>
    <recommendedName>
        <fullName evidence="8">tRNA-specific adenosine deaminase</fullName>
        <ecNumber evidence="8">3.5.4.33</ecNumber>
    </recommendedName>
</protein>
<feature type="binding site" evidence="8">
    <location>
        <position position="57"/>
    </location>
    <ligand>
        <name>Zn(2+)</name>
        <dbReference type="ChEBI" id="CHEBI:29105"/>
        <note>catalytic</note>
    </ligand>
</feature>
<dbReference type="NCBIfam" id="NF008113">
    <property type="entry name" value="PRK10860.1"/>
    <property type="match status" value="1"/>
</dbReference>
<keyword evidence="5 8" id="KW-0378">Hydrolase</keyword>
<keyword evidence="3 8" id="KW-0819">tRNA processing</keyword>
<reference evidence="11" key="1">
    <citation type="journal article" date="2020" name="Int. J. Syst. Evol. Microbiol.">
        <title>Alteromonas alba sp. nov., a marine bacterium isolated from the seawater of the West Pacific Ocean.</title>
        <authorList>
            <person name="Sun C."/>
            <person name="Wu Y.-H."/>
            <person name="Xamxidin M."/>
            <person name="Cheng H."/>
            <person name="Xu X.-W."/>
        </authorList>
    </citation>
    <scope>NUCLEOTIDE SEQUENCE [LARGE SCALE GENOMIC DNA]</scope>
    <source>
        <strain evidence="11">190</strain>
    </source>
</reference>
<feature type="binding site" evidence="8">
    <location>
        <position position="87"/>
    </location>
    <ligand>
        <name>Zn(2+)</name>
        <dbReference type="ChEBI" id="CHEBI:29105"/>
        <note>catalytic</note>
    </ligand>
</feature>
<dbReference type="AlphaFoldDB" id="A0A2S9V986"/>